<protein>
    <recommendedName>
        <fullName evidence="4">Galactose mutarotase</fullName>
    </recommendedName>
    <alternativeName>
        <fullName evidence="7">Aldose 1-epimerase</fullName>
    </alternativeName>
</protein>
<dbReference type="GO" id="GO:0030246">
    <property type="term" value="F:carbohydrate binding"/>
    <property type="evidence" value="ECO:0007669"/>
    <property type="project" value="InterPro"/>
</dbReference>
<keyword evidence="11" id="KW-1185">Reference proteome</keyword>
<evidence type="ECO:0000256" key="4">
    <source>
        <dbReference type="ARBA" id="ARBA00021023"/>
    </source>
</evidence>
<evidence type="ECO:0000256" key="6">
    <source>
        <dbReference type="ARBA" id="ARBA00023277"/>
    </source>
</evidence>
<dbReference type="GO" id="GO:0004034">
    <property type="term" value="F:aldose 1-epimerase activity"/>
    <property type="evidence" value="ECO:0007669"/>
    <property type="project" value="UniProtKB-EC"/>
</dbReference>
<dbReference type="PROSITE" id="PS00545">
    <property type="entry name" value="ALDOSE_1_EPIMERASE"/>
    <property type="match status" value="1"/>
</dbReference>
<dbReference type="GO" id="GO:0006006">
    <property type="term" value="P:glucose metabolic process"/>
    <property type="evidence" value="ECO:0007669"/>
    <property type="project" value="TreeGrafter"/>
</dbReference>
<dbReference type="Proteomes" id="UP000310200">
    <property type="component" value="Unassembled WGS sequence"/>
</dbReference>
<evidence type="ECO:0000256" key="2">
    <source>
        <dbReference type="ARBA" id="ARBA00004947"/>
    </source>
</evidence>
<dbReference type="InterPro" id="IPR011013">
    <property type="entry name" value="Gal_mutarotase_sf_dom"/>
</dbReference>
<dbReference type="PANTHER" id="PTHR10091">
    <property type="entry name" value="ALDOSE-1-EPIMERASE"/>
    <property type="match status" value="1"/>
</dbReference>
<dbReference type="InterPro" id="IPR018052">
    <property type="entry name" value="Ald1_epimerase_CS"/>
</dbReference>
<dbReference type="AlphaFoldDB" id="A0A4S2JLL1"/>
<comment type="catalytic activity">
    <reaction evidence="1">
        <text>alpha-D-galactose = beta-D-galactose</text>
        <dbReference type="Rhea" id="RHEA:28675"/>
        <dbReference type="ChEBI" id="CHEBI:27667"/>
        <dbReference type="ChEBI" id="CHEBI:28061"/>
        <dbReference type="EC" id="5.1.3.3"/>
    </reaction>
    <physiologicalReaction direction="right-to-left" evidence="1">
        <dbReference type="Rhea" id="RHEA:28677"/>
    </physiologicalReaction>
</comment>
<reference evidence="10 11" key="1">
    <citation type="journal article" date="2019" name="Philos. Trans. R. Soc. Lond., B, Biol. Sci.">
        <title>Ant behaviour and brain gene expression of defending hosts depend on the ecological success of the intruding social parasite.</title>
        <authorList>
            <person name="Kaur R."/>
            <person name="Stoldt M."/>
            <person name="Jongepier E."/>
            <person name="Feldmeyer B."/>
            <person name="Menzel F."/>
            <person name="Bornberg-Bauer E."/>
            <person name="Foitzik S."/>
        </authorList>
    </citation>
    <scope>NUCLEOTIDE SEQUENCE [LARGE SCALE GENOMIC DNA]</scope>
    <source>
        <tissue evidence="10">Whole body</tissue>
    </source>
</reference>
<proteinExistence type="inferred from homology"/>
<dbReference type="Pfam" id="PF01263">
    <property type="entry name" value="Aldose_epim"/>
    <property type="match status" value="1"/>
</dbReference>
<comment type="similarity">
    <text evidence="3">Belongs to the aldose epimerase family.</text>
</comment>
<comment type="function">
    <text evidence="8">Mutarotase that catalyzes the interconversion of beta-D-galactose and alpha-D-galactose during galactose metabolism. Beta-D-galactose is metabolized in the liver into glucose 1-phosphate, the primary metabolic fuel, by the action of four enzymes that constitute the Leloir pathway: GALM, GALK1 (galactokinase), GALT (galactose-1-phosphate uridylyltransferase) and GALE (UDP-galactose-4'-epimerase). Involved in the maintenance of the equilibrium between the beta- and alpha-anomers of galactose, therefore ensuring a sufficient supply of the alpha-anomer for GALK1. Also active on D-glucose although shows a preference for galactose over glucose.</text>
</comment>
<evidence type="ECO:0000256" key="8">
    <source>
        <dbReference type="ARBA" id="ARBA00045743"/>
    </source>
</evidence>
<keyword evidence="9" id="KW-0732">Signal</keyword>
<dbReference type="SUPFAM" id="SSF74650">
    <property type="entry name" value="Galactose mutarotase-like"/>
    <property type="match status" value="1"/>
</dbReference>
<keyword evidence="5" id="KW-0413">Isomerase</keyword>
<accession>A0A4S2JLL1</accession>
<dbReference type="InterPro" id="IPR047215">
    <property type="entry name" value="Galactose_mutarotase-like"/>
</dbReference>
<name>A0A4S2JLL1_9HYME</name>
<comment type="pathway">
    <text evidence="2">Carbohydrate metabolism; galactose metabolism.</text>
</comment>
<dbReference type="InterPro" id="IPR014718">
    <property type="entry name" value="GH-type_carb-bd"/>
</dbReference>
<evidence type="ECO:0000256" key="3">
    <source>
        <dbReference type="ARBA" id="ARBA00006206"/>
    </source>
</evidence>
<dbReference type="EMBL" id="QBLH01003621">
    <property type="protein sequence ID" value="TGZ37052.1"/>
    <property type="molecule type" value="Genomic_DNA"/>
</dbReference>
<dbReference type="GO" id="GO:0033499">
    <property type="term" value="P:galactose catabolic process via UDP-galactose, Leloir pathway"/>
    <property type="evidence" value="ECO:0007669"/>
    <property type="project" value="TreeGrafter"/>
</dbReference>
<feature type="chain" id="PRO_5020472406" description="Galactose mutarotase" evidence="9">
    <location>
        <begin position="20"/>
        <end position="442"/>
    </location>
</feature>
<keyword evidence="6" id="KW-0119">Carbohydrate metabolism</keyword>
<organism evidence="10 11">
    <name type="scientific">Temnothorax longispinosus</name>
    <dbReference type="NCBI Taxonomy" id="300112"/>
    <lineage>
        <taxon>Eukaryota</taxon>
        <taxon>Metazoa</taxon>
        <taxon>Ecdysozoa</taxon>
        <taxon>Arthropoda</taxon>
        <taxon>Hexapoda</taxon>
        <taxon>Insecta</taxon>
        <taxon>Pterygota</taxon>
        <taxon>Neoptera</taxon>
        <taxon>Endopterygota</taxon>
        <taxon>Hymenoptera</taxon>
        <taxon>Apocrita</taxon>
        <taxon>Aculeata</taxon>
        <taxon>Formicoidea</taxon>
        <taxon>Formicidae</taxon>
        <taxon>Myrmicinae</taxon>
        <taxon>Temnothorax</taxon>
    </lineage>
</organism>
<dbReference type="Gene3D" id="2.70.98.10">
    <property type="match status" value="1"/>
</dbReference>
<dbReference type="PANTHER" id="PTHR10091:SF0">
    <property type="entry name" value="GALACTOSE MUTAROTASE"/>
    <property type="match status" value="1"/>
</dbReference>
<dbReference type="InterPro" id="IPR008183">
    <property type="entry name" value="Aldose_1/G6P_1-epimerase"/>
</dbReference>
<evidence type="ECO:0000313" key="10">
    <source>
        <dbReference type="EMBL" id="TGZ37052.1"/>
    </source>
</evidence>
<comment type="caution">
    <text evidence="10">The sequence shown here is derived from an EMBL/GenBank/DDBJ whole genome shotgun (WGS) entry which is preliminary data.</text>
</comment>
<dbReference type="STRING" id="300112.A0A4S2JLL1"/>
<evidence type="ECO:0000313" key="11">
    <source>
        <dbReference type="Proteomes" id="UP000310200"/>
    </source>
</evidence>
<evidence type="ECO:0000256" key="5">
    <source>
        <dbReference type="ARBA" id="ARBA00023235"/>
    </source>
</evidence>
<dbReference type="UniPathway" id="UPA00214"/>
<evidence type="ECO:0000256" key="9">
    <source>
        <dbReference type="SAM" id="SignalP"/>
    </source>
</evidence>
<feature type="signal peptide" evidence="9">
    <location>
        <begin position="1"/>
        <end position="19"/>
    </location>
</feature>
<dbReference type="CDD" id="cd09019">
    <property type="entry name" value="galactose_mutarotase_like"/>
    <property type="match status" value="1"/>
</dbReference>
<sequence>MLRLLALLAHFSWLGTSMAATVQGSITATTWGGLNGQEIKKFTLRNEACQEVDVITYGATVTAIRTPDKEENIADIVLGFDNIEGYESPSNPYFGATVGRVANRIGKATFVVDGQRYNVSKNIGEDSLHGGTHGWSFKVWNATIVGNRVVMTLVSPDGDEGYPGSVTATVSFQLSDDGELRVKMKAKSGRATPINLTNHSYFNLAGHATNAAELYKHVFTLNADRWTVTDSGSIPTGEIRSVDNSVMDLRTPTILGDVIDKVPGGGYDYNFCLPEPYDDRKTSFVAKVLHPASGRYLEVYSNQPGVQLYTSNSIPERNETGIAGKNGARMPATNVEDDPYAHVAKGTLKLKNEQTVSKKKKDKKGKKKKLVEVSKIIEEKPQKVEIKRTKAELAFQKMQEKMQTERIKQKASKTHKQRVEEFNRHLDSLTEHFDIPKVSWTK</sequence>
<evidence type="ECO:0000256" key="7">
    <source>
        <dbReference type="ARBA" id="ARBA00032729"/>
    </source>
</evidence>
<evidence type="ECO:0000256" key="1">
    <source>
        <dbReference type="ARBA" id="ARBA00001712"/>
    </source>
</evidence>
<gene>
    <name evidence="10" type="ORF">DBV15_02894</name>
</gene>